<dbReference type="Proteomes" id="UP000185984">
    <property type="component" value="Unassembled WGS sequence"/>
</dbReference>
<organism evidence="2 3">
    <name type="scientific">Chroogloeocystis siderophila 5.2 s.c.1</name>
    <dbReference type="NCBI Taxonomy" id="247279"/>
    <lineage>
        <taxon>Bacteria</taxon>
        <taxon>Bacillati</taxon>
        <taxon>Cyanobacteriota</taxon>
        <taxon>Cyanophyceae</taxon>
        <taxon>Oscillatoriophycideae</taxon>
        <taxon>Chroococcales</taxon>
        <taxon>Chroococcaceae</taxon>
        <taxon>Chroogloeocystis</taxon>
    </lineage>
</organism>
<reference evidence="2 3" key="1">
    <citation type="submission" date="2016-11" db="EMBL/GenBank/DDBJ databases">
        <title>Draft Genome Sequences of Nine Cyanobacterial Strains from Diverse Habitats.</title>
        <authorList>
            <person name="Zhu T."/>
            <person name="Hou S."/>
            <person name="Lu X."/>
            <person name="Hess W.R."/>
        </authorList>
    </citation>
    <scope>NUCLEOTIDE SEQUENCE [LARGE SCALE GENOMIC DNA]</scope>
    <source>
        <strain evidence="2 3">5.2 s.c.1</strain>
    </source>
</reference>
<gene>
    <name evidence="2" type="ORF">NIES1031_11660</name>
</gene>
<evidence type="ECO:0000256" key="1">
    <source>
        <dbReference type="SAM" id="Phobius"/>
    </source>
</evidence>
<dbReference type="InterPro" id="IPR021787">
    <property type="entry name" value="DUF3352"/>
</dbReference>
<dbReference type="AlphaFoldDB" id="A0A1U7HS92"/>
<sequence length="574" mass="63146">MKRRSFFYFLAVSVVVLLLTGIGGCYWLVRGSPLTLLQGGTQATPEAAIFVPKQAPVMVSILVNPDRLEKLRQVVARPKQRRRSRQEIDQIKTTLLANTGLDYRRDIQSWLGDEITVAVTTSDYDRDSYNGQQPGYLMALATKDVEKSREFLQLVFSKQAIAPTDLEFEDYKGVNLVYHKARPQPEQIPKPLTKRILSGAVLGDRFVLLANHPMVIKDAINNVQAPDLNLTTSSRYQQALNQLPPRRLGLVFLNLPSVVSWQGIESTAQYESQIIALEANRKGLLTETTLLAASTPEVASTPELTEPVGALQYIPATSGLAIAGTDLSNLNNTALSQLWTQVAHISTSGYDAISRLINQPLANLQQRWGIDLAQDIFSWVQGEYALALLPHTDKLTADWVFVTEKSAATAEGISHLDALARQRGYDITALPLADQKIAAWTQLTTTPLAKANDAEDAITIKAKVLGVHGTTDKYEILATSVEAIDAALKAYQNGSLLNDAKFQASIEAIPQPNAGYVYLDWIATQELLERQLPVLKLVEVIVKPLFDNLRSLTVSSYGSEPGLLKGGVFFRLNS</sequence>
<dbReference type="PROSITE" id="PS51257">
    <property type="entry name" value="PROKAR_LIPOPROTEIN"/>
    <property type="match status" value="1"/>
</dbReference>
<evidence type="ECO:0000313" key="3">
    <source>
        <dbReference type="Proteomes" id="UP000185984"/>
    </source>
</evidence>
<keyword evidence="1" id="KW-1133">Transmembrane helix</keyword>
<keyword evidence="3" id="KW-1185">Reference proteome</keyword>
<name>A0A1U7HS92_9CHRO</name>
<proteinExistence type="predicted"/>
<dbReference type="Pfam" id="PF11832">
    <property type="entry name" value="DUF3352"/>
    <property type="match status" value="1"/>
</dbReference>
<evidence type="ECO:0000313" key="2">
    <source>
        <dbReference type="EMBL" id="OKH26463.1"/>
    </source>
</evidence>
<evidence type="ECO:0008006" key="4">
    <source>
        <dbReference type="Google" id="ProtNLM"/>
    </source>
</evidence>
<keyword evidence="1" id="KW-0472">Membrane</keyword>
<accession>A0A1U7HS92</accession>
<dbReference type="EMBL" id="MRCC01000008">
    <property type="protein sequence ID" value="OKH26463.1"/>
    <property type="molecule type" value="Genomic_DNA"/>
</dbReference>
<feature type="transmembrane region" description="Helical" evidence="1">
    <location>
        <begin position="7"/>
        <end position="29"/>
    </location>
</feature>
<keyword evidence="1" id="KW-0812">Transmembrane</keyword>
<protein>
    <recommendedName>
        <fullName evidence="4">DUF3352 domain-containing protein</fullName>
    </recommendedName>
</protein>
<dbReference type="STRING" id="247279.NIES1031_11660"/>
<comment type="caution">
    <text evidence="2">The sequence shown here is derived from an EMBL/GenBank/DDBJ whole genome shotgun (WGS) entry which is preliminary data.</text>
</comment>